<comment type="cofactor">
    <cofactor evidence="9">
        <name>Mg(2+)</name>
        <dbReference type="ChEBI" id="CHEBI:18420"/>
    </cofactor>
</comment>
<dbReference type="EMBL" id="UAPQ01000001">
    <property type="protein sequence ID" value="SPT52587.1"/>
    <property type="molecule type" value="Genomic_DNA"/>
</dbReference>
<organism evidence="11 12">
    <name type="scientific">Actinomyces bovis</name>
    <dbReference type="NCBI Taxonomy" id="1658"/>
    <lineage>
        <taxon>Bacteria</taxon>
        <taxon>Bacillati</taxon>
        <taxon>Actinomycetota</taxon>
        <taxon>Actinomycetes</taxon>
        <taxon>Actinomycetales</taxon>
        <taxon>Actinomycetaceae</taxon>
        <taxon>Actinomyces</taxon>
    </lineage>
</organism>
<feature type="binding site" evidence="9">
    <location>
        <position position="17"/>
    </location>
    <ligand>
        <name>substrate</name>
    </ligand>
</feature>
<keyword evidence="1 9" id="KW-0963">Cytoplasm</keyword>
<keyword evidence="4 9" id="KW-0547">Nucleotide-binding</keyword>
<feature type="binding site" evidence="9">
    <location>
        <position position="49"/>
    </location>
    <ligand>
        <name>substrate</name>
    </ligand>
</feature>
<comment type="pathway">
    <text evidence="9">Cofactor biosynthesis; coenzyme A biosynthesis; CoA from (R)-pantothenate: step 4/5.</text>
</comment>
<evidence type="ECO:0000256" key="1">
    <source>
        <dbReference type="ARBA" id="ARBA00022490"/>
    </source>
</evidence>
<evidence type="ECO:0000259" key="10">
    <source>
        <dbReference type="Pfam" id="PF01467"/>
    </source>
</evidence>
<feature type="binding site" evidence="9">
    <location>
        <begin position="132"/>
        <end position="138"/>
    </location>
    <ligand>
        <name>ATP</name>
        <dbReference type="ChEBI" id="CHEBI:30616"/>
    </ligand>
</feature>
<evidence type="ECO:0000256" key="8">
    <source>
        <dbReference type="ARBA" id="ARBA00029346"/>
    </source>
</evidence>
<reference evidence="11 12" key="1">
    <citation type="submission" date="2018-06" db="EMBL/GenBank/DDBJ databases">
        <authorList>
            <consortium name="Pathogen Informatics"/>
            <person name="Doyle S."/>
        </authorList>
    </citation>
    <scope>NUCLEOTIDE SEQUENCE [LARGE SCALE GENOMIC DNA]</scope>
    <source>
        <strain evidence="11 12">NCTC11535</strain>
    </source>
</reference>
<evidence type="ECO:0000256" key="5">
    <source>
        <dbReference type="ARBA" id="ARBA00022840"/>
    </source>
</evidence>
<dbReference type="PRINTS" id="PR01020">
    <property type="entry name" value="LPSBIOSNTHSS"/>
</dbReference>
<keyword evidence="5 9" id="KW-0067">ATP-binding</keyword>
<gene>
    <name evidence="9 11" type="primary">coaD</name>
    <name evidence="11" type="ORF">NCTC11535_00238</name>
</gene>
<feature type="binding site" evidence="9">
    <location>
        <position position="83"/>
    </location>
    <ligand>
        <name>substrate</name>
    </ligand>
</feature>
<protein>
    <recommendedName>
        <fullName evidence="9">Phosphopantetheine adenylyltransferase</fullName>
        <ecNumber evidence="9">2.7.7.3</ecNumber>
    </recommendedName>
    <alternativeName>
        <fullName evidence="9">Dephospho-CoA pyrophosphorylase</fullName>
    </alternativeName>
    <alternativeName>
        <fullName evidence="9">Pantetheine-phosphate adenylyltransferase</fullName>
        <shortName evidence="9">PPAT</shortName>
    </alternativeName>
</protein>
<sequence length="169" mass="17673">MSARYGEAMSLAVYPGSFDPITLGHVDIVRRALGSFDQVVLAIGQNTAKTGHQLFDVETRLRLARESLAGIEGASVDLTPGLLASYCEQVGARAIIKGLRSGTDLDAEAPMALLNREIGGPETLFLAASPTYAHVSSSLVKDAVRFGADITKFVTPTVAAALRSALGGN</sequence>
<comment type="function">
    <text evidence="9">Reversibly transfers an adenylyl group from ATP to 4'-phosphopantetheine, yielding dephospho-CoA (dPCoA) and pyrophosphate.</text>
</comment>
<comment type="similarity">
    <text evidence="9">Belongs to the bacterial CoaD family.</text>
</comment>
<dbReference type="InterPro" id="IPR001980">
    <property type="entry name" value="PPAT"/>
</dbReference>
<comment type="catalytic activity">
    <reaction evidence="8 9">
        <text>(R)-4'-phosphopantetheine + ATP + H(+) = 3'-dephospho-CoA + diphosphate</text>
        <dbReference type="Rhea" id="RHEA:19801"/>
        <dbReference type="ChEBI" id="CHEBI:15378"/>
        <dbReference type="ChEBI" id="CHEBI:30616"/>
        <dbReference type="ChEBI" id="CHEBI:33019"/>
        <dbReference type="ChEBI" id="CHEBI:57328"/>
        <dbReference type="ChEBI" id="CHEBI:61723"/>
        <dbReference type="EC" id="2.7.7.3"/>
    </reaction>
</comment>
<evidence type="ECO:0000313" key="12">
    <source>
        <dbReference type="Proteomes" id="UP000250006"/>
    </source>
</evidence>
<comment type="caution">
    <text evidence="11">The sequence shown here is derived from an EMBL/GenBank/DDBJ whole genome shotgun (WGS) entry which is preliminary data.</text>
</comment>
<dbReference type="HAMAP" id="MF_00151">
    <property type="entry name" value="PPAT_bact"/>
    <property type="match status" value="1"/>
</dbReference>
<keyword evidence="2 9" id="KW-0808">Transferase</keyword>
<dbReference type="Pfam" id="PF01467">
    <property type="entry name" value="CTP_transf_like"/>
    <property type="match status" value="1"/>
</dbReference>
<dbReference type="SUPFAM" id="SSF52374">
    <property type="entry name" value="Nucleotidylyl transferase"/>
    <property type="match status" value="1"/>
</dbReference>
<evidence type="ECO:0000256" key="2">
    <source>
        <dbReference type="ARBA" id="ARBA00022679"/>
    </source>
</evidence>
<evidence type="ECO:0000256" key="3">
    <source>
        <dbReference type="ARBA" id="ARBA00022695"/>
    </source>
</evidence>
<dbReference type="PANTHER" id="PTHR21342">
    <property type="entry name" value="PHOSPHOPANTETHEINE ADENYLYLTRANSFERASE"/>
    <property type="match status" value="1"/>
</dbReference>
<feature type="binding site" evidence="9">
    <location>
        <begin position="98"/>
        <end position="100"/>
    </location>
    <ligand>
        <name>ATP</name>
        <dbReference type="ChEBI" id="CHEBI:30616"/>
    </ligand>
</feature>
<dbReference type="CDD" id="cd02163">
    <property type="entry name" value="PPAT"/>
    <property type="match status" value="1"/>
</dbReference>
<dbReference type="NCBIfam" id="TIGR01510">
    <property type="entry name" value="coaD_prev_kdtB"/>
    <property type="match status" value="1"/>
</dbReference>
<feature type="domain" description="Cytidyltransferase-like" evidence="10">
    <location>
        <begin position="13"/>
        <end position="142"/>
    </location>
</feature>
<dbReference type="EC" id="2.7.7.3" evidence="9"/>
<dbReference type="InterPro" id="IPR014729">
    <property type="entry name" value="Rossmann-like_a/b/a_fold"/>
</dbReference>
<keyword evidence="6 9" id="KW-0460">Magnesium</keyword>
<keyword evidence="3 9" id="KW-0548">Nucleotidyltransferase</keyword>
<feature type="site" description="Transition state stabilizer" evidence="9">
    <location>
        <position position="25"/>
    </location>
</feature>
<feature type="binding site" evidence="9">
    <location>
        <position position="108"/>
    </location>
    <ligand>
        <name>ATP</name>
        <dbReference type="ChEBI" id="CHEBI:30616"/>
    </ligand>
</feature>
<feature type="binding site" evidence="9">
    <location>
        <begin position="17"/>
        <end position="18"/>
    </location>
    <ligand>
        <name>ATP</name>
        <dbReference type="ChEBI" id="CHEBI:30616"/>
    </ligand>
</feature>
<name>A0ABY1VM79_9ACTO</name>
<dbReference type="GO" id="GO:0004595">
    <property type="term" value="F:pantetheine-phosphate adenylyltransferase activity"/>
    <property type="evidence" value="ECO:0007669"/>
    <property type="project" value="UniProtKB-EC"/>
</dbReference>
<comment type="subunit">
    <text evidence="9">Homohexamer.</text>
</comment>
<feature type="binding site" evidence="9">
    <location>
        <position position="97"/>
    </location>
    <ligand>
        <name>substrate</name>
    </ligand>
</feature>
<evidence type="ECO:0000256" key="7">
    <source>
        <dbReference type="ARBA" id="ARBA00022993"/>
    </source>
</evidence>
<comment type="subcellular location">
    <subcellularLocation>
        <location evidence="9">Cytoplasm</location>
    </subcellularLocation>
</comment>
<evidence type="ECO:0000256" key="4">
    <source>
        <dbReference type="ARBA" id="ARBA00022741"/>
    </source>
</evidence>
<evidence type="ECO:0000256" key="6">
    <source>
        <dbReference type="ARBA" id="ARBA00022842"/>
    </source>
</evidence>
<dbReference type="PANTHER" id="PTHR21342:SF1">
    <property type="entry name" value="PHOSPHOPANTETHEINE ADENYLYLTRANSFERASE"/>
    <property type="match status" value="1"/>
</dbReference>
<accession>A0ABY1VM79</accession>
<keyword evidence="7 9" id="KW-0173">Coenzyme A biosynthesis</keyword>
<feature type="binding site" evidence="9">
    <location>
        <position position="25"/>
    </location>
    <ligand>
        <name>ATP</name>
        <dbReference type="ChEBI" id="CHEBI:30616"/>
    </ligand>
</feature>
<dbReference type="Proteomes" id="UP000250006">
    <property type="component" value="Unassembled WGS sequence"/>
</dbReference>
<dbReference type="InterPro" id="IPR004821">
    <property type="entry name" value="Cyt_trans-like"/>
</dbReference>
<keyword evidence="12" id="KW-1185">Reference proteome</keyword>
<evidence type="ECO:0000256" key="9">
    <source>
        <dbReference type="HAMAP-Rule" id="MF_00151"/>
    </source>
</evidence>
<dbReference type="NCBIfam" id="TIGR00125">
    <property type="entry name" value="cyt_tran_rel"/>
    <property type="match status" value="1"/>
</dbReference>
<evidence type="ECO:0000313" key="11">
    <source>
        <dbReference type="EMBL" id="SPT52587.1"/>
    </source>
</evidence>
<proteinExistence type="inferred from homology"/>
<dbReference type="Gene3D" id="3.40.50.620">
    <property type="entry name" value="HUPs"/>
    <property type="match status" value="1"/>
</dbReference>